<dbReference type="AlphaFoldDB" id="A0A2P2QQA2"/>
<dbReference type="EMBL" id="GGEC01088708">
    <property type="protein sequence ID" value="MBX69192.1"/>
    <property type="molecule type" value="Transcribed_RNA"/>
</dbReference>
<evidence type="ECO:0000313" key="1">
    <source>
        <dbReference type="EMBL" id="MBX69192.1"/>
    </source>
</evidence>
<accession>A0A2P2QQA2</accession>
<organism evidence="1">
    <name type="scientific">Rhizophora mucronata</name>
    <name type="common">Asiatic mangrove</name>
    <dbReference type="NCBI Taxonomy" id="61149"/>
    <lineage>
        <taxon>Eukaryota</taxon>
        <taxon>Viridiplantae</taxon>
        <taxon>Streptophyta</taxon>
        <taxon>Embryophyta</taxon>
        <taxon>Tracheophyta</taxon>
        <taxon>Spermatophyta</taxon>
        <taxon>Magnoliopsida</taxon>
        <taxon>eudicotyledons</taxon>
        <taxon>Gunneridae</taxon>
        <taxon>Pentapetalae</taxon>
        <taxon>rosids</taxon>
        <taxon>fabids</taxon>
        <taxon>Malpighiales</taxon>
        <taxon>Rhizophoraceae</taxon>
        <taxon>Rhizophora</taxon>
    </lineage>
</organism>
<reference evidence="1" key="1">
    <citation type="submission" date="2018-02" db="EMBL/GenBank/DDBJ databases">
        <title>Rhizophora mucronata_Transcriptome.</title>
        <authorList>
            <person name="Meera S.P."/>
            <person name="Sreeshan A."/>
            <person name="Augustine A."/>
        </authorList>
    </citation>
    <scope>NUCLEOTIDE SEQUENCE</scope>
    <source>
        <tissue evidence="1">Leaf</tissue>
    </source>
</reference>
<name>A0A2P2QQA2_RHIMU</name>
<proteinExistence type="predicted"/>
<protein>
    <submittedName>
        <fullName evidence="1">Uncharacterized protein</fullName>
    </submittedName>
</protein>
<sequence>METAVNWIQCFFHLPSDAFEECYASSFRNPFRLERSIF</sequence>